<evidence type="ECO:0000313" key="2">
    <source>
        <dbReference type="Proteomes" id="UP001239111"/>
    </source>
</evidence>
<comment type="caution">
    <text evidence="1">The sequence shown here is derived from an EMBL/GenBank/DDBJ whole genome shotgun (WGS) entry which is preliminary data.</text>
</comment>
<evidence type="ECO:0000313" key="1">
    <source>
        <dbReference type="EMBL" id="KAJ8670377.1"/>
    </source>
</evidence>
<reference evidence="1" key="1">
    <citation type="submission" date="2023-04" db="EMBL/GenBank/DDBJ databases">
        <title>A chromosome-level genome assembly of the parasitoid wasp Eretmocerus hayati.</title>
        <authorList>
            <person name="Zhong Y."/>
            <person name="Liu S."/>
            <person name="Liu Y."/>
        </authorList>
    </citation>
    <scope>NUCLEOTIDE SEQUENCE</scope>
    <source>
        <strain evidence="1">ZJU_SS_LIU_2023</strain>
    </source>
</reference>
<organism evidence="1 2">
    <name type="scientific">Eretmocerus hayati</name>
    <dbReference type="NCBI Taxonomy" id="131215"/>
    <lineage>
        <taxon>Eukaryota</taxon>
        <taxon>Metazoa</taxon>
        <taxon>Ecdysozoa</taxon>
        <taxon>Arthropoda</taxon>
        <taxon>Hexapoda</taxon>
        <taxon>Insecta</taxon>
        <taxon>Pterygota</taxon>
        <taxon>Neoptera</taxon>
        <taxon>Endopterygota</taxon>
        <taxon>Hymenoptera</taxon>
        <taxon>Apocrita</taxon>
        <taxon>Proctotrupomorpha</taxon>
        <taxon>Chalcidoidea</taxon>
        <taxon>Aphelinidae</taxon>
        <taxon>Aphelininae</taxon>
        <taxon>Eretmocerus</taxon>
    </lineage>
</organism>
<name>A0ACC2NJG9_9HYME</name>
<dbReference type="Proteomes" id="UP001239111">
    <property type="component" value="Chromosome 3"/>
</dbReference>
<sequence>MSDDDEQNEQPERELNLLDLPIEIFLHICSFLDASSLVHGLSLTCKQFHQILNDDSIWKVRISQIWPNAGYPMLPPAESDELFWKLSCVAVEKQARMWKNKDLERIWLSNVHYSNIDCLLLMRKGSICISGGRDRSLVLCRLSSEECPENESFVAGNAHDGWIWDLTAIDDTIYSCSWDKSIKAWSMTDAGLIPLLTYETTVTAALLCATSCPERALFATGSQCRTVTVFDSRGHTPIVKYQPHHGAIIRIAMNTNYILSASEDKTVNIWDQRAGRTLKSITISKESFPHSMCLKDDIVYIGDSSAKLHILDPKQDFELVKSFKTEHEKNITGVHVDAGCLITSSLDRTVKISSPTDPPQLLNSLQYNYGEIANIDYLNEVLAISGTDSIEIWRPKVRTKCS</sequence>
<protein>
    <submittedName>
        <fullName evidence="1">Uncharacterized protein</fullName>
    </submittedName>
</protein>
<accession>A0ACC2NJG9</accession>
<proteinExistence type="predicted"/>
<gene>
    <name evidence="1" type="ORF">QAD02_001636</name>
</gene>
<keyword evidence="2" id="KW-1185">Reference proteome</keyword>
<dbReference type="EMBL" id="CM056743">
    <property type="protein sequence ID" value="KAJ8670377.1"/>
    <property type="molecule type" value="Genomic_DNA"/>
</dbReference>